<dbReference type="PANTHER" id="PTHR33498">
    <property type="entry name" value="TRANSPOSASE FOR INSERTION SEQUENCE ELEMENT IS1557"/>
    <property type="match status" value="1"/>
</dbReference>
<organism evidence="2 3">
    <name type="scientific">Streptococcus canis</name>
    <dbReference type="NCBI Taxonomy" id="1329"/>
    <lineage>
        <taxon>Bacteria</taxon>
        <taxon>Bacillati</taxon>
        <taxon>Bacillota</taxon>
        <taxon>Bacilli</taxon>
        <taxon>Lactobacillales</taxon>
        <taxon>Streptococcaceae</taxon>
        <taxon>Streptococcus</taxon>
    </lineage>
</organism>
<feature type="domain" description="Transposase IS204/IS1001/IS1096/IS1165 DDE" evidence="1">
    <location>
        <begin position="28"/>
        <end position="89"/>
    </location>
</feature>
<evidence type="ECO:0000313" key="3">
    <source>
        <dbReference type="Proteomes" id="UP001186118"/>
    </source>
</evidence>
<name>A0AAE4Q6H5_STRCB</name>
<dbReference type="AlphaFoldDB" id="A0AAE4Q6H5"/>
<dbReference type="InterPro" id="IPR047951">
    <property type="entry name" value="Transpos_ISL3"/>
</dbReference>
<sequence length="102" mass="11899">MVISSTTIHRKLKQFAFKEVFSRLPEGLSIDKFAYQKGKLAFIAQNFETNKIISILDNRRQATIHNHFFRYSKETRNSVKVVPFDMSDKVQSPTTVDNEPEF</sequence>
<dbReference type="Proteomes" id="UP001186118">
    <property type="component" value="Unassembled WGS sequence"/>
</dbReference>
<reference evidence="2" key="1">
    <citation type="submission" date="2021-04" db="EMBL/GenBank/DDBJ databases">
        <title>Draft genomes of 20 S. canis strains.</title>
        <authorList>
            <person name="Pagnossin D."/>
            <person name="Weir W."/>
            <person name="Smith A."/>
            <person name="Ure R."/>
            <person name="Oravcova K."/>
        </authorList>
    </citation>
    <scope>NUCLEOTIDE SEQUENCE</scope>
    <source>
        <strain evidence="2">284</strain>
    </source>
</reference>
<evidence type="ECO:0000313" key="2">
    <source>
        <dbReference type="EMBL" id="MDV5976942.1"/>
    </source>
</evidence>
<dbReference type="EMBL" id="JAGQEX010000009">
    <property type="protein sequence ID" value="MDV5976942.1"/>
    <property type="molecule type" value="Genomic_DNA"/>
</dbReference>
<evidence type="ECO:0000259" key="1">
    <source>
        <dbReference type="Pfam" id="PF01610"/>
    </source>
</evidence>
<dbReference type="Pfam" id="PF01610">
    <property type="entry name" value="DDE_Tnp_ISL3"/>
    <property type="match status" value="1"/>
</dbReference>
<dbReference type="InterPro" id="IPR002560">
    <property type="entry name" value="Transposase_DDE"/>
</dbReference>
<protein>
    <submittedName>
        <fullName evidence="2">Transposase</fullName>
    </submittedName>
</protein>
<gene>
    <name evidence="2" type="ORF">KB584_05630</name>
</gene>
<dbReference type="PANTHER" id="PTHR33498:SF1">
    <property type="entry name" value="TRANSPOSASE FOR INSERTION SEQUENCE ELEMENT IS1557"/>
    <property type="match status" value="1"/>
</dbReference>
<proteinExistence type="predicted"/>
<accession>A0AAE4Q6H5</accession>
<comment type="caution">
    <text evidence="2">The sequence shown here is derived from an EMBL/GenBank/DDBJ whole genome shotgun (WGS) entry which is preliminary data.</text>
</comment>